<comment type="caution">
    <text evidence="4">The sequence shown here is derived from an EMBL/GenBank/DDBJ whole genome shotgun (WGS) entry which is preliminary data.</text>
</comment>
<dbReference type="Gene3D" id="3.40.50.720">
    <property type="entry name" value="NAD(P)-binding Rossmann-like Domain"/>
    <property type="match status" value="1"/>
</dbReference>
<accession>A0A232M347</accession>
<dbReference type="InterPro" id="IPR057571">
    <property type="entry name" value="SDR_PhqE-like"/>
</dbReference>
<dbReference type="GO" id="GO:0016491">
    <property type="term" value="F:oxidoreductase activity"/>
    <property type="evidence" value="ECO:0007669"/>
    <property type="project" value="UniProtKB-KW"/>
</dbReference>
<evidence type="ECO:0000256" key="3">
    <source>
        <dbReference type="ARBA" id="ARBA00023002"/>
    </source>
</evidence>
<evidence type="ECO:0000256" key="2">
    <source>
        <dbReference type="ARBA" id="ARBA00022857"/>
    </source>
</evidence>
<reference evidence="4 5" key="1">
    <citation type="journal article" date="2015" name="Environ. Microbiol.">
        <title>Metagenome sequence of Elaphomyces granulatus from sporocarp tissue reveals Ascomycota ectomycorrhizal fingerprints of genome expansion and a Proteobacteria-rich microbiome.</title>
        <authorList>
            <person name="Quandt C.A."/>
            <person name="Kohler A."/>
            <person name="Hesse C.N."/>
            <person name="Sharpton T.J."/>
            <person name="Martin F."/>
            <person name="Spatafora J.W."/>
        </authorList>
    </citation>
    <scope>NUCLEOTIDE SEQUENCE [LARGE SCALE GENOMIC DNA]</scope>
    <source>
        <strain evidence="4 5">OSC145934</strain>
    </source>
</reference>
<dbReference type="InterPro" id="IPR051122">
    <property type="entry name" value="SDR_DHRS6-like"/>
</dbReference>
<dbReference type="SUPFAM" id="SSF51735">
    <property type="entry name" value="NAD(P)-binding Rossmann-fold domains"/>
    <property type="match status" value="1"/>
</dbReference>
<evidence type="ECO:0008006" key="6">
    <source>
        <dbReference type="Google" id="ProtNLM"/>
    </source>
</evidence>
<dbReference type="PRINTS" id="PR00081">
    <property type="entry name" value="GDHRDH"/>
</dbReference>
<evidence type="ECO:0000256" key="1">
    <source>
        <dbReference type="ARBA" id="ARBA00006484"/>
    </source>
</evidence>
<dbReference type="PANTHER" id="PTHR43477">
    <property type="entry name" value="DIHYDROANTICAPSIN 7-DEHYDROGENASE"/>
    <property type="match status" value="1"/>
</dbReference>
<dbReference type="OrthoDB" id="294295at2759"/>
<organism evidence="4 5">
    <name type="scientific">Elaphomyces granulatus</name>
    <dbReference type="NCBI Taxonomy" id="519963"/>
    <lineage>
        <taxon>Eukaryota</taxon>
        <taxon>Fungi</taxon>
        <taxon>Dikarya</taxon>
        <taxon>Ascomycota</taxon>
        <taxon>Pezizomycotina</taxon>
        <taxon>Eurotiomycetes</taxon>
        <taxon>Eurotiomycetidae</taxon>
        <taxon>Eurotiales</taxon>
        <taxon>Elaphomycetaceae</taxon>
        <taxon>Elaphomyces</taxon>
    </lineage>
</organism>
<comment type="similarity">
    <text evidence="1">Belongs to the short-chain dehydrogenases/reductases (SDR) family.</text>
</comment>
<evidence type="ECO:0000313" key="5">
    <source>
        <dbReference type="Proteomes" id="UP000243515"/>
    </source>
</evidence>
<gene>
    <name evidence="4" type="ORF">Egran_01430</name>
</gene>
<dbReference type="AlphaFoldDB" id="A0A232M347"/>
<dbReference type="CDD" id="cd05233">
    <property type="entry name" value="SDR_c"/>
    <property type="match status" value="1"/>
</dbReference>
<name>A0A232M347_9EURO</name>
<protein>
    <recommendedName>
        <fullName evidence="6">Ketoreductase (KR) domain-containing protein</fullName>
    </recommendedName>
</protein>
<feature type="non-terminal residue" evidence="4">
    <location>
        <position position="1"/>
    </location>
</feature>
<dbReference type="InterPro" id="IPR002347">
    <property type="entry name" value="SDR_fam"/>
</dbReference>
<keyword evidence="3" id="KW-0560">Oxidoreductase</keyword>
<dbReference type="Pfam" id="PF23441">
    <property type="entry name" value="SDR"/>
    <property type="match status" value="1"/>
</dbReference>
<sequence>APQLKYVTKLAGARVLVLGGTSGIGFSVASAALEHGATVIISGSRVNRLESALARLKQAYPDPSYHHRLSGYTCDLGVPEKLEENLSSLFKQSTATTAVQQQEQSPPSPLIDHIVFTAGDSPQITPVSDVTVDYIQKTGSVRFLGPLILAKLAPKYMTATSNSSITLTSGSQSLKPLPKWTVLVAYGCAVEGMARGLAVDLLPIRVNCVAPGAILTEMFDSIPAERRQSVLEQMSKDTVIGQVGTPTDVAEAYIY</sequence>
<dbReference type="PANTHER" id="PTHR43477:SF1">
    <property type="entry name" value="DIHYDROANTICAPSIN 7-DEHYDROGENASE"/>
    <property type="match status" value="1"/>
</dbReference>
<feature type="non-terminal residue" evidence="4">
    <location>
        <position position="255"/>
    </location>
</feature>
<proteinExistence type="inferred from homology"/>
<keyword evidence="5" id="KW-1185">Reference proteome</keyword>
<dbReference type="Proteomes" id="UP000243515">
    <property type="component" value="Unassembled WGS sequence"/>
</dbReference>
<keyword evidence="2" id="KW-0521">NADP</keyword>
<evidence type="ECO:0000313" key="4">
    <source>
        <dbReference type="EMBL" id="OXV10809.1"/>
    </source>
</evidence>
<dbReference type="EMBL" id="NPHW01002749">
    <property type="protein sequence ID" value="OXV10809.1"/>
    <property type="molecule type" value="Genomic_DNA"/>
</dbReference>
<dbReference type="InterPro" id="IPR036291">
    <property type="entry name" value="NAD(P)-bd_dom_sf"/>
</dbReference>